<dbReference type="InterPro" id="IPR000504">
    <property type="entry name" value="RRM_dom"/>
</dbReference>
<sequence>MAPTRIIVGPLPTSTSDAILREMFTDFGTVVEGKMYKIPNNSEPFAFGWVRFQQESAANLAIQAWKDGGFGRSHGPFFIVDKLADV</sequence>
<evidence type="ECO:0000256" key="1">
    <source>
        <dbReference type="PROSITE-ProRule" id="PRU00176"/>
    </source>
</evidence>
<dbReference type="SMART" id="SM00360">
    <property type="entry name" value="RRM"/>
    <property type="match status" value="1"/>
</dbReference>
<proteinExistence type="predicted"/>
<name>A0ABR4ACF9_9LECA</name>
<gene>
    <name evidence="3" type="ORF">N7G274_003752</name>
</gene>
<keyword evidence="4" id="KW-1185">Reference proteome</keyword>
<feature type="domain" description="RRM" evidence="2">
    <location>
        <begin position="4"/>
        <end position="86"/>
    </location>
</feature>
<dbReference type="Gene3D" id="3.30.70.330">
    <property type="match status" value="1"/>
</dbReference>
<evidence type="ECO:0000313" key="4">
    <source>
        <dbReference type="Proteomes" id="UP001590950"/>
    </source>
</evidence>
<dbReference type="Proteomes" id="UP001590950">
    <property type="component" value="Unassembled WGS sequence"/>
</dbReference>
<dbReference type="CDD" id="cd00590">
    <property type="entry name" value="RRM_SF"/>
    <property type="match status" value="1"/>
</dbReference>
<protein>
    <recommendedName>
        <fullName evidence="2">RRM domain-containing protein</fullName>
    </recommendedName>
</protein>
<evidence type="ECO:0000259" key="2">
    <source>
        <dbReference type="PROSITE" id="PS50102"/>
    </source>
</evidence>
<organism evidence="3 4">
    <name type="scientific">Stereocaulon virgatum</name>
    <dbReference type="NCBI Taxonomy" id="373712"/>
    <lineage>
        <taxon>Eukaryota</taxon>
        <taxon>Fungi</taxon>
        <taxon>Dikarya</taxon>
        <taxon>Ascomycota</taxon>
        <taxon>Pezizomycotina</taxon>
        <taxon>Lecanoromycetes</taxon>
        <taxon>OSLEUM clade</taxon>
        <taxon>Lecanoromycetidae</taxon>
        <taxon>Lecanorales</taxon>
        <taxon>Lecanorineae</taxon>
        <taxon>Stereocaulaceae</taxon>
        <taxon>Stereocaulon</taxon>
    </lineage>
</organism>
<keyword evidence="1" id="KW-0694">RNA-binding</keyword>
<dbReference type="PROSITE" id="PS50102">
    <property type="entry name" value="RRM"/>
    <property type="match status" value="1"/>
</dbReference>
<evidence type="ECO:0000313" key="3">
    <source>
        <dbReference type="EMBL" id="KAL2043445.1"/>
    </source>
</evidence>
<accession>A0ABR4ACF9</accession>
<dbReference type="InterPro" id="IPR035979">
    <property type="entry name" value="RBD_domain_sf"/>
</dbReference>
<comment type="caution">
    <text evidence="3">The sequence shown here is derived from an EMBL/GenBank/DDBJ whole genome shotgun (WGS) entry which is preliminary data.</text>
</comment>
<dbReference type="Pfam" id="PF00076">
    <property type="entry name" value="RRM_1"/>
    <property type="match status" value="1"/>
</dbReference>
<dbReference type="EMBL" id="JBEFKJ010000011">
    <property type="protein sequence ID" value="KAL2043445.1"/>
    <property type="molecule type" value="Genomic_DNA"/>
</dbReference>
<dbReference type="SUPFAM" id="SSF54928">
    <property type="entry name" value="RNA-binding domain, RBD"/>
    <property type="match status" value="1"/>
</dbReference>
<reference evidence="3 4" key="1">
    <citation type="submission" date="2024-09" db="EMBL/GenBank/DDBJ databases">
        <title>Rethinking Asexuality: The Enigmatic Case of Functional Sexual Genes in Lepraria (Stereocaulaceae).</title>
        <authorList>
            <person name="Doellman M."/>
            <person name="Sun Y."/>
            <person name="Barcenas-Pena A."/>
            <person name="Lumbsch H.T."/>
            <person name="Grewe F."/>
        </authorList>
    </citation>
    <scope>NUCLEOTIDE SEQUENCE [LARGE SCALE GENOMIC DNA]</scope>
    <source>
        <strain evidence="3 4">Mercado 3170</strain>
    </source>
</reference>
<dbReference type="InterPro" id="IPR012677">
    <property type="entry name" value="Nucleotide-bd_a/b_plait_sf"/>
</dbReference>